<gene>
    <name evidence="1" type="ORF">ABUW_1987</name>
</gene>
<name>A0A0D5YHG9_ACIBA</name>
<proteinExistence type="predicted"/>
<dbReference type="PATRIC" id="fig|470.1345.peg.1942"/>
<sequence length="95" mass="10520">MQFKTTITVLGAKSSKGEFNGKLYDSTTIFFQAELQDGDNFVGQVGEQIRWGTSANFEKLKALKFPLNAEATMEQVSNGKSMVTILKDLVPQVQK</sequence>
<protein>
    <submittedName>
        <fullName evidence="1">Uncharacterized protein</fullName>
    </submittedName>
</protein>
<organism evidence="1 2">
    <name type="scientific">Acinetobacter baumannii</name>
    <dbReference type="NCBI Taxonomy" id="470"/>
    <lineage>
        <taxon>Bacteria</taxon>
        <taxon>Pseudomonadati</taxon>
        <taxon>Pseudomonadota</taxon>
        <taxon>Gammaproteobacteria</taxon>
        <taxon>Moraxellales</taxon>
        <taxon>Moraxellaceae</taxon>
        <taxon>Acinetobacter</taxon>
        <taxon>Acinetobacter calcoaceticus/baumannii complex</taxon>
    </lineage>
</organism>
<evidence type="ECO:0000313" key="1">
    <source>
        <dbReference type="EMBL" id="AKA31717.1"/>
    </source>
</evidence>
<dbReference type="AlphaFoldDB" id="A0A0D5YHG9"/>
<reference evidence="1 2" key="1">
    <citation type="journal article" date="2015" name="J. Bacteriol.">
        <title>Resources for Genetic and Genomic Analysis of Emerging Pathogen Acinetobacter baumannii.</title>
        <authorList>
            <person name="Gallagher L.A."/>
            <person name="Ramage E."/>
            <person name="Weiss E.J."/>
            <person name="Radey M."/>
            <person name="Hayden H.S."/>
            <person name="Held K.G."/>
            <person name="Huse H.K."/>
            <person name="Zurawski D.V."/>
            <person name="Brittnacher M.J."/>
            <person name="Manoil C."/>
        </authorList>
    </citation>
    <scope>NUCLEOTIDE SEQUENCE [LARGE SCALE GENOMIC DNA]</scope>
    <source>
        <strain evidence="1 2">AB5075-UW</strain>
    </source>
</reference>
<dbReference type="EMBL" id="CP008706">
    <property type="protein sequence ID" value="AKA31717.1"/>
    <property type="molecule type" value="Genomic_DNA"/>
</dbReference>
<accession>A0A0D5YHG9</accession>
<evidence type="ECO:0000313" key="2">
    <source>
        <dbReference type="Proteomes" id="UP000032746"/>
    </source>
</evidence>
<dbReference type="Proteomes" id="UP000032746">
    <property type="component" value="Chromosome"/>
</dbReference>
<dbReference type="RefSeq" id="WP_045887724.1">
    <property type="nucleotide sequence ID" value="NZ_CP008706.1"/>
</dbReference>
<reference evidence="2" key="2">
    <citation type="submission" date="2015-03" db="EMBL/GenBank/DDBJ databases">
        <authorList>
            <person name="Gallagher L.A."/>
            <person name="Hayden H.S."/>
            <person name="Weiss E.J."/>
            <person name="Hager K.R."/>
            <person name="Ramage E."/>
            <person name="Radey M.R."/>
            <person name="Bydalek R."/>
            <person name="Manoil C."/>
            <person name="Miller S.I."/>
            <person name="Brittnacher M.J."/>
        </authorList>
    </citation>
    <scope>NUCLEOTIDE SEQUENCE [LARGE SCALE GENOMIC DNA]</scope>
    <source>
        <strain evidence="2">AB5075-UW</strain>
    </source>
</reference>